<feature type="transmembrane region" description="Helical" evidence="1">
    <location>
        <begin position="50"/>
        <end position="72"/>
    </location>
</feature>
<dbReference type="EMBL" id="LUUK01000161">
    <property type="protein sequence ID" value="OAI19148.1"/>
    <property type="molecule type" value="Genomic_DNA"/>
</dbReference>
<feature type="transmembrane region" description="Helical" evidence="1">
    <location>
        <begin position="12"/>
        <end position="30"/>
    </location>
</feature>
<evidence type="ECO:0000313" key="3">
    <source>
        <dbReference type="Proteomes" id="UP000077628"/>
    </source>
</evidence>
<evidence type="ECO:0000313" key="2">
    <source>
        <dbReference type="EMBL" id="OAI19148.1"/>
    </source>
</evidence>
<keyword evidence="1" id="KW-0812">Transmembrane</keyword>
<gene>
    <name evidence="2" type="ORF">A1355_04710</name>
</gene>
<dbReference type="STRING" id="702114.A1355_04710"/>
<reference evidence="3" key="1">
    <citation type="submission" date="2016-03" db="EMBL/GenBank/DDBJ databases">
        <authorList>
            <person name="Heylen K."/>
            <person name="De Vos P."/>
            <person name="Vekeman B."/>
        </authorList>
    </citation>
    <scope>NUCLEOTIDE SEQUENCE [LARGE SCALE GENOMIC DNA]</scope>
    <source>
        <strain evidence="3">R-45383</strain>
    </source>
</reference>
<keyword evidence="1" id="KW-1133">Transmembrane helix</keyword>
<keyword evidence="1" id="KW-0472">Membrane</keyword>
<organism evidence="2 3">
    <name type="scientific">Methylomonas koyamae</name>
    <dbReference type="NCBI Taxonomy" id="702114"/>
    <lineage>
        <taxon>Bacteria</taxon>
        <taxon>Pseudomonadati</taxon>
        <taxon>Pseudomonadota</taxon>
        <taxon>Gammaproteobacteria</taxon>
        <taxon>Methylococcales</taxon>
        <taxon>Methylococcaceae</taxon>
        <taxon>Methylomonas</taxon>
    </lineage>
</organism>
<feature type="transmembrane region" description="Helical" evidence="1">
    <location>
        <begin position="133"/>
        <end position="155"/>
    </location>
</feature>
<dbReference type="RefSeq" id="WP_064028153.1">
    <property type="nucleotide sequence ID" value="NZ_LUUK01000161.1"/>
</dbReference>
<evidence type="ECO:0000256" key="1">
    <source>
        <dbReference type="SAM" id="Phobius"/>
    </source>
</evidence>
<accession>A0A177NM37</accession>
<feature type="transmembrane region" description="Helical" evidence="1">
    <location>
        <begin position="93"/>
        <end position="121"/>
    </location>
</feature>
<comment type="caution">
    <text evidence="2">The sequence shown here is derived from an EMBL/GenBank/DDBJ whole genome shotgun (WGS) entry which is preliminary data.</text>
</comment>
<proteinExistence type="predicted"/>
<name>A0A177NM37_9GAMM</name>
<dbReference type="Proteomes" id="UP000077628">
    <property type="component" value="Unassembled WGS sequence"/>
</dbReference>
<sequence length="208" mass="23506">MPVSRTSVNLPGFVGGVFATVFLTKAASYLTPYKLYFSFSSFMYSENGAFRWESLTIKLAIPCLVGFLLFYLPFKWMQVTKGSRINYRNIYRYLAQQAALTARTAGFFAALLLAWPFIVFWDVLQQPVLHHLQFQFACVYFLYFVSFSYFAGLGVDLAKLLLREQLPQPATHDVAGNLAWLETVRTSFMGIVTSGIATYFAAILGRAT</sequence>
<dbReference type="AlphaFoldDB" id="A0A177NM37"/>
<keyword evidence="3" id="KW-1185">Reference proteome</keyword>
<protein>
    <submittedName>
        <fullName evidence="2">Uncharacterized protein</fullName>
    </submittedName>
</protein>